<keyword evidence="2" id="KW-1185">Reference proteome</keyword>
<organism evidence="1 2">
    <name type="scientific">Filomicrobium insigne</name>
    <dbReference type="NCBI Taxonomy" id="418854"/>
    <lineage>
        <taxon>Bacteria</taxon>
        <taxon>Pseudomonadati</taxon>
        <taxon>Pseudomonadota</taxon>
        <taxon>Alphaproteobacteria</taxon>
        <taxon>Hyphomicrobiales</taxon>
        <taxon>Hyphomicrobiaceae</taxon>
        <taxon>Filomicrobium</taxon>
    </lineage>
</organism>
<name>A0A1H0T6U3_9HYPH</name>
<dbReference type="PANTHER" id="PTHR35175">
    <property type="entry name" value="DUF1289 DOMAIN-CONTAINING PROTEIN"/>
    <property type="match status" value="1"/>
</dbReference>
<evidence type="ECO:0000313" key="2">
    <source>
        <dbReference type="Proteomes" id="UP000198795"/>
    </source>
</evidence>
<dbReference type="Pfam" id="PF06945">
    <property type="entry name" value="DUF1289"/>
    <property type="match status" value="1"/>
</dbReference>
<evidence type="ECO:0008006" key="3">
    <source>
        <dbReference type="Google" id="ProtNLM"/>
    </source>
</evidence>
<sequence length="67" mass="7537">MRCATGKGMIAPMESPCINICAISDETEMCEGCYRTIDEIASWSRLTAEERKRIMALLPERKAKARV</sequence>
<proteinExistence type="predicted"/>
<gene>
    <name evidence="1" type="ORF">SAMN04488061_3173</name>
</gene>
<dbReference type="InterPro" id="IPR010710">
    <property type="entry name" value="DUF1289"/>
</dbReference>
<accession>A0A1H0T6U3</accession>
<dbReference type="EMBL" id="FNJC01000004">
    <property type="protein sequence ID" value="SDP49318.1"/>
    <property type="molecule type" value="Genomic_DNA"/>
</dbReference>
<evidence type="ECO:0000313" key="1">
    <source>
        <dbReference type="EMBL" id="SDP49318.1"/>
    </source>
</evidence>
<dbReference type="Proteomes" id="UP000198795">
    <property type="component" value="Unassembled WGS sequence"/>
</dbReference>
<comment type="caution">
    <text evidence="1">The sequence shown here is derived from an EMBL/GenBank/DDBJ whole genome shotgun (WGS) entry which is preliminary data.</text>
</comment>
<dbReference type="PANTHER" id="PTHR35175:SF2">
    <property type="entry name" value="DUF1289 DOMAIN-CONTAINING PROTEIN"/>
    <property type="match status" value="1"/>
</dbReference>
<protein>
    <recommendedName>
        <fullName evidence="3">Fe-S protein</fullName>
    </recommendedName>
</protein>
<reference evidence="1 2" key="1">
    <citation type="submission" date="2016-10" db="EMBL/GenBank/DDBJ databases">
        <authorList>
            <person name="Varghese N."/>
            <person name="Submissions S."/>
        </authorList>
    </citation>
    <scope>NUCLEOTIDE SEQUENCE [LARGE SCALE GENOMIC DNA]</scope>
    <source>
        <strain evidence="1 2">CGMCC 1.6497</strain>
    </source>
</reference>